<dbReference type="PRINTS" id="PR00081">
    <property type="entry name" value="GDHRDH"/>
</dbReference>
<dbReference type="SUPFAM" id="SSF51735">
    <property type="entry name" value="NAD(P)-binding Rossmann-fold domains"/>
    <property type="match status" value="1"/>
</dbReference>
<comment type="caution">
    <text evidence="3">The sequence shown here is derived from an EMBL/GenBank/DDBJ whole genome shotgun (WGS) entry which is preliminary data.</text>
</comment>
<organism evidence="3 4">
    <name type="scientific">Saxophila tyrrhenica</name>
    <dbReference type="NCBI Taxonomy" id="1690608"/>
    <lineage>
        <taxon>Eukaryota</taxon>
        <taxon>Fungi</taxon>
        <taxon>Dikarya</taxon>
        <taxon>Ascomycota</taxon>
        <taxon>Pezizomycotina</taxon>
        <taxon>Dothideomycetes</taxon>
        <taxon>Dothideomycetidae</taxon>
        <taxon>Mycosphaerellales</taxon>
        <taxon>Extremaceae</taxon>
        <taxon>Saxophila</taxon>
    </lineage>
</organism>
<dbReference type="RefSeq" id="XP_064663815.1">
    <property type="nucleotide sequence ID" value="XM_064797581.1"/>
</dbReference>
<dbReference type="AlphaFoldDB" id="A0AAV9PQH2"/>
<evidence type="ECO:0000256" key="1">
    <source>
        <dbReference type="ARBA" id="ARBA00006484"/>
    </source>
</evidence>
<dbReference type="Proteomes" id="UP001337655">
    <property type="component" value="Unassembled WGS sequence"/>
</dbReference>
<keyword evidence="4" id="KW-1185">Reference proteome</keyword>
<dbReference type="InterPro" id="IPR002347">
    <property type="entry name" value="SDR_fam"/>
</dbReference>
<evidence type="ECO:0000313" key="4">
    <source>
        <dbReference type="Proteomes" id="UP001337655"/>
    </source>
</evidence>
<dbReference type="EMBL" id="JAVRRT010000001">
    <property type="protein sequence ID" value="KAK5175177.1"/>
    <property type="molecule type" value="Genomic_DNA"/>
</dbReference>
<dbReference type="PANTHER" id="PTHR43899">
    <property type="entry name" value="RH59310P"/>
    <property type="match status" value="1"/>
</dbReference>
<dbReference type="GO" id="GO:0005783">
    <property type="term" value="C:endoplasmic reticulum"/>
    <property type="evidence" value="ECO:0007669"/>
    <property type="project" value="TreeGrafter"/>
</dbReference>
<sequence length="338" mass="37270">MASDMANRFASKFWETATTNQQVTVPLAALGGLWAGYQLYQLASSVHLHFLHRSSLGRYRSQSTDGKPASWALITGSSDGIGKGFAEELCSQGFNVILHGRNEQKLNGVKAELERQWPKSQIKTIVFDSAKDITNHEKLEAMVRSIADLNITVLINNVGGGPRPAFLTLAEFNNEGARTWIDTNVSFTVEITRLLIPVLVKRSPALMVNVGSYAGTEGFPYLSVYSGTKAFGESWTKAINLEMKAEGHKVEVFHLLVGAVQSGSEAHRKLTLFVPSSRRFAADSLHKVGSGRSVVTPYVGHAMQVALFNAFPQIIREKLFLNVVKDEVKAEREMFKKQ</sequence>
<dbReference type="GO" id="GO:0016491">
    <property type="term" value="F:oxidoreductase activity"/>
    <property type="evidence" value="ECO:0007669"/>
    <property type="project" value="UniProtKB-KW"/>
</dbReference>
<dbReference type="InterPro" id="IPR036291">
    <property type="entry name" value="NAD(P)-bd_dom_sf"/>
</dbReference>
<gene>
    <name evidence="3" type="ORF">LTR77_000314</name>
</gene>
<dbReference type="PIRSF" id="PIRSF000126">
    <property type="entry name" value="11-beta-HSD1"/>
    <property type="match status" value="1"/>
</dbReference>
<dbReference type="CDD" id="cd05356">
    <property type="entry name" value="17beta-HSD1_like_SDR_c"/>
    <property type="match status" value="1"/>
</dbReference>
<name>A0AAV9PQH2_9PEZI</name>
<protein>
    <recommendedName>
        <fullName evidence="5">NAD(P)-binding protein</fullName>
    </recommendedName>
</protein>
<dbReference type="Pfam" id="PF00106">
    <property type="entry name" value="adh_short"/>
    <property type="match status" value="1"/>
</dbReference>
<accession>A0AAV9PQH2</accession>
<evidence type="ECO:0008006" key="5">
    <source>
        <dbReference type="Google" id="ProtNLM"/>
    </source>
</evidence>
<proteinExistence type="inferred from homology"/>
<dbReference type="PANTHER" id="PTHR43899:SF13">
    <property type="entry name" value="RH59310P"/>
    <property type="match status" value="1"/>
</dbReference>
<dbReference type="Gene3D" id="3.40.50.720">
    <property type="entry name" value="NAD(P)-binding Rossmann-like Domain"/>
    <property type="match status" value="1"/>
</dbReference>
<evidence type="ECO:0000313" key="3">
    <source>
        <dbReference type="EMBL" id="KAK5175177.1"/>
    </source>
</evidence>
<reference evidence="3 4" key="1">
    <citation type="submission" date="2023-08" db="EMBL/GenBank/DDBJ databases">
        <title>Black Yeasts Isolated from many extreme environments.</title>
        <authorList>
            <person name="Coleine C."/>
            <person name="Stajich J.E."/>
            <person name="Selbmann L."/>
        </authorList>
    </citation>
    <scope>NUCLEOTIDE SEQUENCE [LARGE SCALE GENOMIC DNA]</scope>
    <source>
        <strain evidence="3 4">CCFEE 5935</strain>
    </source>
</reference>
<comment type="similarity">
    <text evidence="1">Belongs to the short-chain dehydrogenases/reductases (SDR) family.</text>
</comment>
<keyword evidence="2" id="KW-0560">Oxidoreductase</keyword>
<evidence type="ECO:0000256" key="2">
    <source>
        <dbReference type="ARBA" id="ARBA00023002"/>
    </source>
</evidence>
<dbReference type="InterPro" id="IPR051019">
    <property type="entry name" value="VLCFA-Steroid_DH"/>
</dbReference>
<dbReference type="GeneID" id="89921665"/>